<dbReference type="EMBL" id="QVLV01000010">
    <property type="protein sequence ID" value="RGE58864.1"/>
    <property type="molecule type" value="Genomic_DNA"/>
</dbReference>
<evidence type="ECO:0000313" key="2">
    <source>
        <dbReference type="EMBL" id="RGE58864.1"/>
    </source>
</evidence>
<evidence type="ECO:0000313" key="3">
    <source>
        <dbReference type="Proteomes" id="UP000260812"/>
    </source>
</evidence>
<comment type="caution">
    <text evidence="1">The sequence shown here is derived from an EMBL/GenBank/DDBJ whole genome shotgun (WGS) entry which is preliminary data.</text>
</comment>
<evidence type="ECO:0000313" key="1">
    <source>
        <dbReference type="EMBL" id="RGE58118.1"/>
    </source>
</evidence>
<dbReference type="Proteomes" id="UP000260812">
    <property type="component" value="Unassembled WGS sequence"/>
</dbReference>
<protein>
    <submittedName>
        <fullName evidence="1">Uncharacterized protein</fullName>
    </submittedName>
</protein>
<reference evidence="1 4" key="1">
    <citation type="submission" date="2018-08" db="EMBL/GenBank/DDBJ databases">
        <title>A genome reference for cultivated species of the human gut microbiota.</title>
        <authorList>
            <person name="Zou Y."/>
            <person name="Xue W."/>
            <person name="Luo G."/>
        </authorList>
    </citation>
    <scope>NUCLEOTIDE SEQUENCE [LARGE SCALE GENOMIC DNA]</scope>
    <source>
        <strain evidence="1 4">AF26-4BH</strain>
        <strain evidence="2">TF05-5AC</strain>
    </source>
</reference>
<dbReference type="AlphaFoldDB" id="A0A3E3I156"/>
<name>A0A3E3I156_9FIRM</name>
<dbReference type="RefSeq" id="WP_025491707.1">
    <property type="nucleotide sequence ID" value="NZ_JBKUNB010000009.1"/>
</dbReference>
<dbReference type="Proteomes" id="UP000261166">
    <property type="component" value="Unassembled WGS sequence"/>
</dbReference>
<gene>
    <name evidence="1" type="ORF">DWY69_31285</name>
    <name evidence="2" type="ORF">DXC51_15790</name>
</gene>
<dbReference type="OrthoDB" id="9783370at2"/>
<proteinExistence type="predicted"/>
<dbReference type="EMBL" id="QVLU01000074">
    <property type="protein sequence ID" value="RGE58118.1"/>
    <property type="molecule type" value="Genomic_DNA"/>
</dbReference>
<organism evidence="1 4">
    <name type="scientific">Eisenbergiella massiliensis</name>
    <dbReference type="NCBI Taxonomy" id="1720294"/>
    <lineage>
        <taxon>Bacteria</taxon>
        <taxon>Bacillati</taxon>
        <taxon>Bacillota</taxon>
        <taxon>Clostridia</taxon>
        <taxon>Lachnospirales</taxon>
        <taxon>Lachnospiraceae</taxon>
        <taxon>Eisenbergiella</taxon>
    </lineage>
</organism>
<evidence type="ECO:0000313" key="4">
    <source>
        <dbReference type="Proteomes" id="UP000261166"/>
    </source>
</evidence>
<accession>A0A3E3I156</accession>
<keyword evidence="3" id="KW-1185">Reference proteome</keyword>
<sequence length="68" mass="7945">MRKEAVEQIMIIEYEKQFSKLDDDEKQIIVQSGIRTAIMGMVDKLDNARQIKRIIREALSAVLIREIL</sequence>
<dbReference type="GeneID" id="97988289"/>